<comment type="caution">
    <text evidence="1">The sequence shown here is derived from an EMBL/GenBank/DDBJ whole genome shotgun (WGS) entry which is preliminary data.</text>
</comment>
<protein>
    <submittedName>
        <fullName evidence="1">Uncharacterized protein</fullName>
    </submittedName>
</protein>
<organism evidence="1 2">
    <name type="scientific">Hymenobacter metallicola</name>
    <dbReference type="NCBI Taxonomy" id="2563114"/>
    <lineage>
        <taxon>Bacteria</taxon>
        <taxon>Pseudomonadati</taxon>
        <taxon>Bacteroidota</taxon>
        <taxon>Cytophagia</taxon>
        <taxon>Cytophagales</taxon>
        <taxon>Hymenobacteraceae</taxon>
        <taxon>Hymenobacter</taxon>
    </lineage>
</organism>
<dbReference type="Proteomes" id="UP000298471">
    <property type="component" value="Unassembled WGS sequence"/>
</dbReference>
<reference evidence="1 2" key="1">
    <citation type="submission" date="2019-04" db="EMBL/GenBank/DDBJ databases">
        <authorList>
            <person name="Feng G."/>
            <person name="Zhang J."/>
            <person name="Zhu H."/>
        </authorList>
    </citation>
    <scope>NUCLEOTIDE SEQUENCE [LARGE SCALE GENOMIC DNA]</scope>
    <source>
        <strain evidence="1 2">9PBR-1</strain>
    </source>
</reference>
<accession>A0A4Z0QJW3</accession>
<keyword evidence="2" id="KW-1185">Reference proteome</keyword>
<dbReference type="RefSeq" id="WP_135394587.1">
    <property type="nucleotide sequence ID" value="NZ_SRMB01000001.1"/>
</dbReference>
<evidence type="ECO:0000313" key="2">
    <source>
        <dbReference type="Proteomes" id="UP000298471"/>
    </source>
</evidence>
<dbReference type="AlphaFoldDB" id="A0A4Z0QJW3"/>
<sequence length="73" mass="8526">MLKTALHFTKTLAYNMGKLHVYALRYLDMAILECNEIAEGHYGPIAKRFASERKKEIEAERSRRKLLPLGQQY</sequence>
<evidence type="ECO:0000313" key="1">
    <source>
        <dbReference type="EMBL" id="TGE29796.1"/>
    </source>
</evidence>
<dbReference type="EMBL" id="SRMB01000001">
    <property type="protein sequence ID" value="TGE29796.1"/>
    <property type="molecule type" value="Genomic_DNA"/>
</dbReference>
<proteinExistence type="predicted"/>
<name>A0A4Z0QJW3_9BACT</name>
<gene>
    <name evidence="1" type="ORF">E5K02_10155</name>
</gene>